<keyword evidence="2" id="KW-1185">Reference proteome</keyword>
<dbReference type="Proteomes" id="UP000019489">
    <property type="component" value="Unassembled WGS sequence"/>
</dbReference>
<dbReference type="SUPFAM" id="SSF47598">
    <property type="entry name" value="Ribbon-helix-helix"/>
    <property type="match status" value="1"/>
</dbReference>
<name>W9GAV9_9MICO</name>
<proteinExistence type="predicted"/>
<dbReference type="OrthoDB" id="9813767at2"/>
<protein>
    <submittedName>
        <fullName evidence="1">CopG family transcriptional regulator</fullName>
    </submittedName>
</protein>
<comment type="caution">
    <text evidence="1">The sequence shown here is derived from an EMBL/GenBank/DDBJ whole genome shotgun (WGS) entry which is preliminary data.</text>
</comment>
<dbReference type="EMBL" id="AWSA01000003">
    <property type="protein sequence ID" value="EWT03336.1"/>
    <property type="molecule type" value="Genomic_DNA"/>
</dbReference>
<dbReference type="InterPro" id="IPR010985">
    <property type="entry name" value="Ribbon_hlx_hlx"/>
</dbReference>
<reference evidence="1 2" key="1">
    <citation type="submission" date="2013-08" db="EMBL/GenBank/DDBJ databases">
        <title>Intrasporangium oryzae NRRL B-24470.</title>
        <authorList>
            <person name="Liu H."/>
            <person name="Wang G."/>
        </authorList>
    </citation>
    <scope>NUCLEOTIDE SEQUENCE [LARGE SCALE GENOMIC DNA]</scope>
    <source>
        <strain evidence="1 2">NRRL B-24470</strain>
    </source>
</reference>
<organism evidence="1 2">
    <name type="scientific">Intrasporangium oryzae NRRL B-24470</name>
    <dbReference type="NCBI Taxonomy" id="1386089"/>
    <lineage>
        <taxon>Bacteria</taxon>
        <taxon>Bacillati</taxon>
        <taxon>Actinomycetota</taxon>
        <taxon>Actinomycetes</taxon>
        <taxon>Micrococcales</taxon>
        <taxon>Intrasporangiaceae</taxon>
        <taxon>Intrasporangium</taxon>
    </lineage>
</organism>
<dbReference type="GO" id="GO:0006355">
    <property type="term" value="P:regulation of DNA-templated transcription"/>
    <property type="evidence" value="ECO:0007669"/>
    <property type="project" value="InterPro"/>
</dbReference>
<dbReference type="STRING" id="1386089.N865_19175"/>
<dbReference type="InterPro" id="IPR019239">
    <property type="entry name" value="VapB_antitoxin"/>
</dbReference>
<evidence type="ECO:0000313" key="2">
    <source>
        <dbReference type="Proteomes" id="UP000019489"/>
    </source>
</evidence>
<sequence length="94" mass="10184">MRTTVNIDDRLLAEAKLIAARQHRTIGSVLEDALRKLIADEARDSVSRGDYVLHTFVPEMSGVLPGVDLEDRELMAQLLGDNAVPGDHAGHAPA</sequence>
<evidence type="ECO:0000313" key="1">
    <source>
        <dbReference type="EMBL" id="EWT03336.1"/>
    </source>
</evidence>
<accession>W9GAV9</accession>
<dbReference type="Pfam" id="PF09957">
    <property type="entry name" value="VapB_antitoxin"/>
    <property type="match status" value="1"/>
</dbReference>
<gene>
    <name evidence="1" type="ORF">N865_19175</name>
</gene>
<dbReference type="AlphaFoldDB" id="W9GAV9"/>
<dbReference type="RefSeq" id="WP_034801017.1">
    <property type="nucleotide sequence ID" value="NZ_AWSA01000003.1"/>
</dbReference>